<dbReference type="SMART" id="SM00698">
    <property type="entry name" value="MORN"/>
    <property type="match status" value="21"/>
</dbReference>
<dbReference type="InterPro" id="IPR018307">
    <property type="entry name" value="ABL9/DENND6_dom"/>
</dbReference>
<dbReference type="EMBL" id="CAADRA010005248">
    <property type="protein sequence ID" value="VFT87594.1"/>
    <property type="molecule type" value="Genomic_DNA"/>
</dbReference>
<dbReference type="InterPro" id="IPR037516">
    <property type="entry name" value="Tripartite_DENN"/>
</dbReference>
<name>A0A485KR33_9STRA</name>
<keyword evidence="5" id="KW-1185">Reference proteome</keyword>
<dbReference type="PANTHER" id="PTHR43215">
    <property type="entry name" value="RADIAL SPOKE HEAD 1 HOMOLOG"/>
    <property type="match status" value="1"/>
</dbReference>
<dbReference type="Gene3D" id="2.20.110.10">
    <property type="entry name" value="Histone H3 K4-specific methyltransferase SET7/9 N-terminal domain"/>
    <property type="match status" value="10"/>
</dbReference>
<dbReference type="PANTHER" id="PTHR43215:SF14">
    <property type="entry name" value="RADIAL SPOKE HEAD 1 HOMOLOG"/>
    <property type="match status" value="1"/>
</dbReference>
<organism evidence="4 5">
    <name type="scientific">Aphanomyces stellatus</name>
    <dbReference type="NCBI Taxonomy" id="120398"/>
    <lineage>
        <taxon>Eukaryota</taxon>
        <taxon>Sar</taxon>
        <taxon>Stramenopiles</taxon>
        <taxon>Oomycota</taxon>
        <taxon>Saprolegniomycetes</taxon>
        <taxon>Saprolegniales</taxon>
        <taxon>Verrucalvaceae</taxon>
        <taxon>Aphanomyces</taxon>
    </lineage>
</organism>
<dbReference type="InterPro" id="IPR003409">
    <property type="entry name" value="MORN"/>
</dbReference>
<dbReference type="SUPFAM" id="SSF82185">
    <property type="entry name" value="Histone H3 K4-specific methyltransferase SET7/9 N-terminal domain"/>
    <property type="match status" value="5"/>
</dbReference>
<protein>
    <submittedName>
        <fullName evidence="4">Aste57867_10724 protein</fullName>
    </submittedName>
</protein>
<evidence type="ECO:0000313" key="3">
    <source>
        <dbReference type="EMBL" id="KAF0698630.1"/>
    </source>
</evidence>
<dbReference type="Pfam" id="PF09794">
    <property type="entry name" value="Avl9"/>
    <property type="match status" value="1"/>
</dbReference>
<sequence>MASPRRRLSVLDSTPFILAVVCFDHHMGPEVEFVYPPEEHHDDTAEWQDVKSILPFLALPTRHEVAAEKTTSTCFFFHLPPSNDPDGWKGVAYYDVIDPHGMHLDDATMAKYSRGAIQKSVVVLSKTPYQAYVQVKLQAMAQQFFAQSSFGDFSLLTDLHAALTSMDVASLSQLHVGLPLLSLVHTLDMHMIALLRLLWIEGRIVFYSESPQVVSSHLLAFLSLLPGGYASSSSVVSDVSRYRWGKFGLPLQLVHRSHTFSIEPYLVSTFAVELFRHVDRGFVVGSCDPMCLKIYDTLDAVVDLDAAQVYFHSDRAKAATALGPATIDYFDNICAQTPALEDHTLSIEWVGSDMWIRQQVQLYMENFLTDIATDKPRSSFSFWSSPSHVVAEYDATWLGHWYGTFNYNQWLKGHHTLKTSAQEKSVPPPDAGRAKYTYPNGDVYDGDFDQKQRHGRGKYVVANTGYSYEGEWQRDLRHGQGVLKSMQGMYSGAWVANERCGLGDCTSTTLGSSYRGQWRANVYHGSGRLVQNGLEYEGEFQGGRFEGMGKCTYSKHPDWTRYRGEWKQGLFDGLGTLEMVNSDVYVGEFVAGKRQGQGTLTSSSGDVYTGQWKANYRDGHGRAFSSQSKETKDGLWKRNEMVETKSTEWVIVYANMDKYVGTCQSGRPWGQGICRYANGSVYTGAWVDGLREGLGIFCDHSGRTFEGEWRNSQPWQEKSITPYVDISLGDDDVELVATVPSDGQHVFEYENGDTYTGTFRKGKRHGRGKYVSKLTRHVYDGEWDMDQRHGKGILTSGTSDFIYDGDWVRDTRTGKGTCIIRDAETYTGDWVENRFHGTGIYTDADGHVYDGEFDRGLKHGMGKLTTPSHQVYQGEFFRGEKGGIGICTYPNGDVYTGEWRTNHRHGEGTLLLASGERYVGQWHDNVRQGCGIYTDAKGTTKEGLWSADAPMNGEWHIKFSTGSSYNGECLNGKPHGQGVCKYTNGDVYSGTWEHGVRSGWGVCVFANGDVFEGEWTSNHVSLHGKGTLTLANGTVHAYAQ</sequence>
<reference evidence="3" key="2">
    <citation type="submission" date="2019-06" db="EMBL/GenBank/DDBJ databases">
        <title>Genomics analysis of Aphanomyces spp. identifies a new class of oomycete effector associated with host adaptation.</title>
        <authorList>
            <person name="Gaulin E."/>
        </authorList>
    </citation>
    <scope>NUCLEOTIDE SEQUENCE</scope>
    <source>
        <strain evidence="3">CBS 578.67</strain>
    </source>
</reference>
<evidence type="ECO:0000313" key="4">
    <source>
        <dbReference type="EMBL" id="VFT87594.1"/>
    </source>
</evidence>
<evidence type="ECO:0000313" key="5">
    <source>
        <dbReference type="Proteomes" id="UP000332933"/>
    </source>
</evidence>
<dbReference type="OrthoDB" id="203073at2759"/>
<dbReference type="Proteomes" id="UP000332933">
    <property type="component" value="Unassembled WGS sequence"/>
</dbReference>
<keyword evidence="1" id="KW-0677">Repeat</keyword>
<gene>
    <name evidence="4" type="primary">Aste57867_10724</name>
    <name evidence="3" type="ORF">As57867_010684</name>
    <name evidence="4" type="ORF">ASTE57867_10724</name>
</gene>
<reference evidence="4 5" key="1">
    <citation type="submission" date="2019-03" db="EMBL/GenBank/DDBJ databases">
        <authorList>
            <person name="Gaulin E."/>
            <person name="Dumas B."/>
        </authorList>
    </citation>
    <scope>NUCLEOTIDE SEQUENCE [LARGE SCALE GENOMIC DNA]</scope>
    <source>
        <strain evidence="4">CBS 568.67</strain>
    </source>
</reference>
<accession>A0A485KR33</accession>
<dbReference type="GO" id="GO:0005829">
    <property type="term" value="C:cytosol"/>
    <property type="evidence" value="ECO:0007669"/>
    <property type="project" value="TreeGrafter"/>
</dbReference>
<evidence type="ECO:0000256" key="1">
    <source>
        <dbReference type="ARBA" id="ARBA00022737"/>
    </source>
</evidence>
<dbReference type="Pfam" id="PF02493">
    <property type="entry name" value="MORN"/>
    <property type="match status" value="22"/>
</dbReference>
<evidence type="ECO:0000259" key="2">
    <source>
        <dbReference type="PROSITE" id="PS50211"/>
    </source>
</evidence>
<dbReference type="AlphaFoldDB" id="A0A485KR33"/>
<proteinExistence type="predicted"/>
<feature type="domain" description="UDENN" evidence="2">
    <location>
        <begin position="16"/>
        <end position="421"/>
    </location>
</feature>
<dbReference type="PROSITE" id="PS50211">
    <property type="entry name" value="DENN"/>
    <property type="match status" value="1"/>
</dbReference>
<dbReference type="EMBL" id="VJMH01005227">
    <property type="protein sequence ID" value="KAF0698630.1"/>
    <property type="molecule type" value="Genomic_DNA"/>
</dbReference>